<dbReference type="Gene3D" id="3.30.450.20">
    <property type="entry name" value="PAS domain"/>
    <property type="match status" value="2"/>
</dbReference>
<dbReference type="CDD" id="cd00130">
    <property type="entry name" value="PAS"/>
    <property type="match status" value="2"/>
</dbReference>
<organism evidence="4 5">
    <name type="scientific">Arcticibacter pallidicorallinus</name>
    <dbReference type="NCBI Taxonomy" id="1259464"/>
    <lineage>
        <taxon>Bacteria</taxon>
        <taxon>Pseudomonadati</taxon>
        <taxon>Bacteroidota</taxon>
        <taxon>Sphingobacteriia</taxon>
        <taxon>Sphingobacteriales</taxon>
        <taxon>Sphingobacteriaceae</taxon>
        <taxon>Arcticibacter</taxon>
    </lineage>
</organism>
<dbReference type="PROSITE" id="PS50113">
    <property type="entry name" value="PAC"/>
    <property type="match status" value="1"/>
</dbReference>
<dbReference type="InterPro" id="IPR052155">
    <property type="entry name" value="Biofilm_reg_signaling"/>
</dbReference>
<feature type="domain" description="PAC" evidence="3">
    <location>
        <begin position="293"/>
        <end position="345"/>
    </location>
</feature>
<dbReference type="Proteomes" id="UP000238034">
    <property type="component" value="Unassembled WGS sequence"/>
</dbReference>
<evidence type="ECO:0000256" key="1">
    <source>
        <dbReference type="SAM" id="Coils"/>
    </source>
</evidence>
<evidence type="ECO:0000313" key="5">
    <source>
        <dbReference type="Proteomes" id="UP000238034"/>
    </source>
</evidence>
<keyword evidence="1" id="KW-0175">Coiled coil</keyword>
<dbReference type="EMBL" id="PVTH01000004">
    <property type="protein sequence ID" value="PRY53278.1"/>
    <property type="molecule type" value="Genomic_DNA"/>
</dbReference>
<sequence length="411" mass="48267">MKLNPEKIIVVNVLILISWLVVHENGIRFISAKMHIQSTIVETFLEIVLVTVTSLSLYHAFKKHRRSQLHYANEYRNIFKDSPLPIWIYDRNTLIFMEVNKAAEDHYGYTRKEFLGMTILDIRDEKMHLKTRISAGQMPAEAYKSSGFWEHIKRNGETITVHITSTKIRFRDKECVMVIAQDITIQVIQERKLKELYAVEQENKKLLELHILQLNETLEEKRRLAEVIDRINNLAIITDSIGRIIWVNKAFVKHTGYELKEIEGKNPHFLHGPKTDPSTHAEMMESLKQDKFKNFEILNYTKEGEEYWVDMSFSPIYDRNNQIIRYISIQNIITERKAIDEKIREQNKMLRKIAWTNSHAFRKPVASIISLVDISNDMNQPQEIQEIHKLIGACAKELDTITKDIAKKIRN</sequence>
<proteinExistence type="predicted"/>
<protein>
    <submittedName>
        <fullName evidence="4">PAS domain S-box-containing protein</fullName>
    </submittedName>
</protein>
<dbReference type="SMART" id="SM00091">
    <property type="entry name" value="PAS"/>
    <property type="match status" value="2"/>
</dbReference>
<dbReference type="AlphaFoldDB" id="A0A2T0U5Y6"/>
<dbReference type="InterPro" id="IPR036097">
    <property type="entry name" value="HisK_dim/P_sf"/>
</dbReference>
<dbReference type="InterPro" id="IPR001610">
    <property type="entry name" value="PAC"/>
</dbReference>
<dbReference type="InterPro" id="IPR000700">
    <property type="entry name" value="PAS-assoc_C"/>
</dbReference>
<comment type="caution">
    <text evidence="4">The sequence shown here is derived from an EMBL/GenBank/DDBJ whole genome shotgun (WGS) entry which is preliminary data.</text>
</comment>
<dbReference type="SUPFAM" id="SSF55785">
    <property type="entry name" value="PYP-like sensor domain (PAS domain)"/>
    <property type="match status" value="2"/>
</dbReference>
<dbReference type="SMART" id="SM00086">
    <property type="entry name" value="PAC"/>
    <property type="match status" value="2"/>
</dbReference>
<gene>
    <name evidence="4" type="ORF">B0I27_104288</name>
</gene>
<feature type="domain" description="PAS" evidence="2">
    <location>
        <begin position="220"/>
        <end position="290"/>
    </location>
</feature>
<dbReference type="GO" id="GO:0000155">
    <property type="term" value="F:phosphorelay sensor kinase activity"/>
    <property type="evidence" value="ECO:0007669"/>
    <property type="project" value="InterPro"/>
</dbReference>
<dbReference type="InterPro" id="IPR000014">
    <property type="entry name" value="PAS"/>
</dbReference>
<dbReference type="InterPro" id="IPR013767">
    <property type="entry name" value="PAS_fold"/>
</dbReference>
<evidence type="ECO:0000259" key="3">
    <source>
        <dbReference type="PROSITE" id="PS50113"/>
    </source>
</evidence>
<dbReference type="InterPro" id="IPR035965">
    <property type="entry name" value="PAS-like_dom_sf"/>
</dbReference>
<name>A0A2T0U5Y6_9SPHI</name>
<keyword evidence="5" id="KW-1185">Reference proteome</keyword>
<accession>A0A2T0U5Y6</accession>
<dbReference type="GO" id="GO:0006355">
    <property type="term" value="P:regulation of DNA-templated transcription"/>
    <property type="evidence" value="ECO:0007669"/>
    <property type="project" value="InterPro"/>
</dbReference>
<evidence type="ECO:0000313" key="4">
    <source>
        <dbReference type="EMBL" id="PRY53278.1"/>
    </source>
</evidence>
<dbReference type="Pfam" id="PF13426">
    <property type="entry name" value="PAS_9"/>
    <property type="match status" value="1"/>
</dbReference>
<dbReference type="Pfam" id="PF00989">
    <property type="entry name" value="PAS"/>
    <property type="match status" value="1"/>
</dbReference>
<dbReference type="PROSITE" id="PS50112">
    <property type="entry name" value="PAS"/>
    <property type="match status" value="2"/>
</dbReference>
<feature type="coiled-coil region" evidence="1">
    <location>
        <begin position="204"/>
        <end position="234"/>
    </location>
</feature>
<dbReference type="OrthoDB" id="6231665at2"/>
<dbReference type="NCBIfam" id="TIGR00229">
    <property type="entry name" value="sensory_box"/>
    <property type="match status" value="2"/>
</dbReference>
<feature type="domain" description="PAS" evidence="2">
    <location>
        <begin position="71"/>
        <end position="120"/>
    </location>
</feature>
<evidence type="ECO:0000259" key="2">
    <source>
        <dbReference type="PROSITE" id="PS50112"/>
    </source>
</evidence>
<dbReference type="PANTHER" id="PTHR44757:SF2">
    <property type="entry name" value="BIOFILM ARCHITECTURE MAINTENANCE PROTEIN MBAA"/>
    <property type="match status" value="1"/>
</dbReference>
<dbReference type="PANTHER" id="PTHR44757">
    <property type="entry name" value="DIGUANYLATE CYCLASE DGCP"/>
    <property type="match status" value="1"/>
</dbReference>
<reference evidence="4 5" key="1">
    <citation type="submission" date="2018-03" db="EMBL/GenBank/DDBJ databases">
        <title>Genomic Encyclopedia of Type Strains, Phase III (KMG-III): the genomes of soil and plant-associated and newly described type strains.</title>
        <authorList>
            <person name="Whitman W."/>
        </authorList>
    </citation>
    <scope>NUCLEOTIDE SEQUENCE [LARGE SCALE GENOMIC DNA]</scope>
    <source>
        <strain evidence="4 5">CGMCC 1.9313</strain>
    </source>
</reference>
<dbReference type="SUPFAM" id="SSF47384">
    <property type="entry name" value="Homodimeric domain of signal transducing histidine kinase"/>
    <property type="match status" value="1"/>
</dbReference>